<comment type="caution">
    <text evidence="1">The sequence shown here is derived from an EMBL/GenBank/DDBJ whole genome shotgun (WGS) entry which is preliminary data.</text>
</comment>
<accession>A0ACC0T2A8</accession>
<name>A0ACC0T2A8_POPTR</name>
<sequence>MVNVRITGMFIPAIQGGRIIDGSNGDVAVDHYNHDLVPTDMIKYVVGLIKKAATMLSSSCRS</sequence>
<gene>
    <name evidence="1" type="ORF">POPTR_004G019733v4</name>
</gene>
<evidence type="ECO:0000313" key="1">
    <source>
        <dbReference type="EMBL" id="KAI9395712.1"/>
    </source>
</evidence>
<protein>
    <submittedName>
        <fullName evidence="1">Uncharacterized protein</fullName>
    </submittedName>
</protein>
<dbReference type="Proteomes" id="UP000006729">
    <property type="component" value="Chromosome 4"/>
</dbReference>
<organism evidence="1 2">
    <name type="scientific">Populus trichocarpa</name>
    <name type="common">Western balsam poplar</name>
    <name type="synonym">Populus balsamifera subsp. trichocarpa</name>
    <dbReference type="NCBI Taxonomy" id="3694"/>
    <lineage>
        <taxon>Eukaryota</taxon>
        <taxon>Viridiplantae</taxon>
        <taxon>Streptophyta</taxon>
        <taxon>Embryophyta</taxon>
        <taxon>Tracheophyta</taxon>
        <taxon>Spermatophyta</taxon>
        <taxon>Magnoliopsida</taxon>
        <taxon>eudicotyledons</taxon>
        <taxon>Gunneridae</taxon>
        <taxon>Pentapetalae</taxon>
        <taxon>rosids</taxon>
        <taxon>fabids</taxon>
        <taxon>Malpighiales</taxon>
        <taxon>Salicaceae</taxon>
        <taxon>Saliceae</taxon>
        <taxon>Populus</taxon>
    </lineage>
</organism>
<proteinExistence type="predicted"/>
<dbReference type="EMBL" id="CM009293">
    <property type="protein sequence ID" value="KAI9395712.1"/>
    <property type="molecule type" value="Genomic_DNA"/>
</dbReference>
<keyword evidence="2" id="KW-1185">Reference proteome</keyword>
<reference evidence="1 2" key="1">
    <citation type="journal article" date="2006" name="Science">
        <title>The genome of black cottonwood, Populus trichocarpa (Torr. &amp; Gray).</title>
        <authorList>
            <person name="Tuskan G.A."/>
            <person name="Difazio S."/>
            <person name="Jansson S."/>
            <person name="Bohlmann J."/>
            <person name="Grigoriev I."/>
            <person name="Hellsten U."/>
            <person name="Putnam N."/>
            <person name="Ralph S."/>
            <person name="Rombauts S."/>
            <person name="Salamov A."/>
            <person name="Schein J."/>
            <person name="Sterck L."/>
            <person name="Aerts A."/>
            <person name="Bhalerao R.R."/>
            <person name="Bhalerao R.P."/>
            <person name="Blaudez D."/>
            <person name="Boerjan W."/>
            <person name="Brun A."/>
            <person name="Brunner A."/>
            <person name="Busov V."/>
            <person name="Campbell M."/>
            <person name="Carlson J."/>
            <person name="Chalot M."/>
            <person name="Chapman J."/>
            <person name="Chen G.L."/>
            <person name="Cooper D."/>
            <person name="Coutinho P.M."/>
            <person name="Couturier J."/>
            <person name="Covert S."/>
            <person name="Cronk Q."/>
            <person name="Cunningham R."/>
            <person name="Davis J."/>
            <person name="Degroeve S."/>
            <person name="Dejardin A."/>
            <person name="Depamphilis C."/>
            <person name="Detter J."/>
            <person name="Dirks B."/>
            <person name="Dubchak I."/>
            <person name="Duplessis S."/>
            <person name="Ehlting J."/>
            <person name="Ellis B."/>
            <person name="Gendler K."/>
            <person name="Goodstein D."/>
            <person name="Gribskov M."/>
            <person name="Grimwood J."/>
            <person name="Groover A."/>
            <person name="Gunter L."/>
            <person name="Hamberger B."/>
            <person name="Heinze B."/>
            <person name="Helariutta Y."/>
            <person name="Henrissat B."/>
            <person name="Holligan D."/>
            <person name="Holt R."/>
            <person name="Huang W."/>
            <person name="Islam-Faridi N."/>
            <person name="Jones S."/>
            <person name="Jones-Rhoades M."/>
            <person name="Jorgensen R."/>
            <person name="Joshi C."/>
            <person name="Kangasjarvi J."/>
            <person name="Karlsson J."/>
            <person name="Kelleher C."/>
            <person name="Kirkpatrick R."/>
            <person name="Kirst M."/>
            <person name="Kohler A."/>
            <person name="Kalluri U."/>
            <person name="Larimer F."/>
            <person name="Leebens-Mack J."/>
            <person name="Leple J.C."/>
            <person name="Locascio P."/>
            <person name="Lou Y."/>
            <person name="Lucas S."/>
            <person name="Martin F."/>
            <person name="Montanini B."/>
            <person name="Napoli C."/>
            <person name="Nelson D.R."/>
            <person name="Nelson C."/>
            <person name="Nieminen K."/>
            <person name="Nilsson O."/>
            <person name="Pereda V."/>
            <person name="Peter G."/>
            <person name="Philippe R."/>
            <person name="Pilate G."/>
            <person name="Poliakov A."/>
            <person name="Razumovskaya J."/>
            <person name="Richardson P."/>
            <person name="Rinaldi C."/>
            <person name="Ritland K."/>
            <person name="Rouze P."/>
            <person name="Ryaboy D."/>
            <person name="Schmutz J."/>
            <person name="Schrader J."/>
            <person name="Segerman B."/>
            <person name="Shin H."/>
            <person name="Siddiqui A."/>
            <person name="Sterky F."/>
            <person name="Terry A."/>
            <person name="Tsai C.J."/>
            <person name="Uberbacher E."/>
            <person name="Unneberg P."/>
            <person name="Vahala J."/>
            <person name="Wall K."/>
            <person name="Wessler S."/>
            <person name="Yang G."/>
            <person name="Yin T."/>
            <person name="Douglas C."/>
            <person name="Marra M."/>
            <person name="Sandberg G."/>
            <person name="Van de Peer Y."/>
            <person name="Rokhsar D."/>
        </authorList>
    </citation>
    <scope>NUCLEOTIDE SEQUENCE [LARGE SCALE GENOMIC DNA]</scope>
    <source>
        <strain evidence="2">cv. Nisqually</strain>
    </source>
</reference>
<evidence type="ECO:0000313" key="2">
    <source>
        <dbReference type="Proteomes" id="UP000006729"/>
    </source>
</evidence>